<reference evidence="1 2" key="1">
    <citation type="journal article" date="2015" name="Antonie Van Leeuwenhoek">
        <title>Bosea vaviloviae sp. nov., a new species of slow-growing rhizobia isolated from nodules of the relict species Vavilovia formosa (Stev.) Fed.</title>
        <authorList>
            <person name="Safronova V.I."/>
            <person name="Kuznetsova I.G."/>
            <person name="Sazanova A.L."/>
            <person name="Kimeklis A.K."/>
            <person name="Belimov A.A."/>
            <person name="Andronov E.E."/>
            <person name="Pinaev A.G."/>
            <person name="Chizhevskaya E.P."/>
            <person name="Pukhaev A.R."/>
            <person name="Popov K.P."/>
            <person name="Willems A."/>
            <person name="Tikhonovich I.A."/>
        </authorList>
    </citation>
    <scope>NUCLEOTIDE SEQUENCE [LARGE SCALE GENOMIC DNA]</scope>
    <source>
        <strain evidence="1 2">Vaf18</strain>
    </source>
</reference>
<dbReference type="Gene3D" id="3.40.50.1000">
    <property type="entry name" value="HAD superfamily/HAD-like"/>
    <property type="match status" value="1"/>
</dbReference>
<name>A0A1D7UAM2_9HYPH</name>
<proteinExistence type="predicted"/>
<gene>
    <name evidence="1" type="ORF">BHK69_13345</name>
</gene>
<protein>
    <submittedName>
        <fullName evidence="1">Hydrolase</fullName>
    </submittedName>
</protein>
<evidence type="ECO:0000313" key="1">
    <source>
        <dbReference type="EMBL" id="AOO84437.1"/>
    </source>
</evidence>
<accession>A0A1D7UAM2</accession>
<keyword evidence="2" id="KW-1185">Reference proteome</keyword>
<sequence>MPGWPHPNEAELLEGIELVSTDLFDTLLLRTLRSERARIVGGERTFARRLAEQGLPVSERWLVEARLEAQRLAYRALDMAEHDGEVMLRDVIARQLAILGLPKTRMAALCEARLAIELDIEKASLHPNLQLAALLRRCRGEGRRVIAISDIGLPTSVLDALVSHLHGPELLDRIYSSADLGLTKRRGELFHAVLAAEGVDAGRTLHVGDDRLADHAVPSSLGLRTLHVPRPKLKRHLSRLHGGANELGRIIRRRRAHAGTPAGHARDPHTFGREVLGPIVAEFCLAIWLYADEARKRGDAALLFCARGGLGIRAAFERVAERLNLPLAMPRENLMISRLVAARAAVMVRSPAALDELGREFRGSSFADVATALGGSRYELLESWNERFVPERFFAMLDRPAGAAVTADIDRQNALFQRHLSAASCGAKRIILCDTGLYGSTQRLLAVGLPDLSFETIQLARCNYKGLSEEHFPRVVGLAVERSRYSPLAVRSTVLRYWQLIESLFEPAIASVRSFAEGADGAIICNSGDIAFGAVDPAAGNPLLSGALAYIDDVDGGTAIMADAARAWPRLRQAVTWPVEADLAALAIGERSVDFGRAGTVGDGVALPGSALSRLASIRTQLWREGAIVRAFPRSRLPLLTAIEAFHALRGLSTGFHR</sequence>
<dbReference type="SUPFAM" id="SSF56784">
    <property type="entry name" value="HAD-like"/>
    <property type="match status" value="1"/>
</dbReference>
<organism evidence="1 2">
    <name type="scientific">Bosea vaviloviae</name>
    <dbReference type="NCBI Taxonomy" id="1526658"/>
    <lineage>
        <taxon>Bacteria</taxon>
        <taxon>Pseudomonadati</taxon>
        <taxon>Pseudomonadota</taxon>
        <taxon>Alphaproteobacteria</taxon>
        <taxon>Hyphomicrobiales</taxon>
        <taxon>Boseaceae</taxon>
        <taxon>Bosea</taxon>
    </lineage>
</organism>
<keyword evidence="1" id="KW-0378">Hydrolase</keyword>
<dbReference type="InterPro" id="IPR036412">
    <property type="entry name" value="HAD-like_sf"/>
</dbReference>
<dbReference type="AlphaFoldDB" id="A0A1D7UAM2"/>
<dbReference type="InterPro" id="IPR023214">
    <property type="entry name" value="HAD_sf"/>
</dbReference>
<dbReference type="GO" id="GO:0016787">
    <property type="term" value="F:hydrolase activity"/>
    <property type="evidence" value="ECO:0007669"/>
    <property type="project" value="UniProtKB-KW"/>
</dbReference>
<dbReference type="OrthoDB" id="9816564at2"/>
<dbReference type="EMBL" id="CP017147">
    <property type="protein sequence ID" value="AOO84437.1"/>
    <property type="molecule type" value="Genomic_DNA"/>
</dbReference>
<dbReference type="STRING" id="1526658.BHK69_13345"/>
<dbReference type="KEGG" id="bvv:BHK69_13345"/>
<dbReference type="Proteomes" id="UP000094969">
    <property type="component" value="Chromosome"/>
</dbReference>
<evidence type="ECO:0000313" key="2">
    <source>
        <dbReference type="Proteomes" id="UP000094969"/>
    </source>
</evidence>